<accession>E1R7A3</accession>
<reference evidence="3 4" key="1">
    <citation type="journal article" date="2010" name="Stand. Genomic Sci.">
        <title>Complete genome sequence of Spirochaeta smaragdinae type strain (SEBR 4228).</title>
        <authorList>
            <person name="Mavromatis K."/>
            <person name="Yasawong M."/>
            <person name="Chertkov O."/>
            <person name="Lapidus A."/>
            <person name="Lucas S."/>
            <person name="Nolan M."/>
            <person name="Del Rio T.G."/>
            <person name="Tice H."/>
            <person name="Cheng J.F."/>
            <person name="Pitluck S."/>
            <person name="Liolios K."/>
            <person name="Ivanova N."/>
            <person name="Tapia R."/>
            <person name="Han C."/>
            <person name="Bruce D."/>
            <person name="Goodwin L."/>
            <person name="Pati A."/>
            <person name="Chen A."/>
            <person name="Palaniappan K."/>
            <person name="Land M."/>
            <person name="Hauser L."/>
            <person name="Chang Y.J."/>
            <person name="Jeffries C.D."/>
            <person name="Detter J.C."/>
            <person name="Rohde M."/>
            <person name="Brambilla E."/>
            <person name="Spring S."/>
            <person name="Goker M."/>
            <person name="Sikorski J."/>
            <person name="Woyke T."/>
            <person name="Bristow J."/>
            <person name="Eisen J.A."/>
            <person name="Markowitz V."/>
            <person name="Hugenholtz P."/>
            <person name="Klenk H.P."/>
            <person name="Kyrpides N.C."/>
        </authorList>
    </citation>
    <scope>NUCLEOTIDE SEQUENCE [LARGE SCALE GENOMIC DNA]</scope>
    <source>
        <strain evidence="4">DSM 11293 / JCM 15392 / SEBR 4228</strain>
    </source>
</reference>
<sequence>MHFHFTYYFIISLISTFSTLLLALYGARHLQVPGIKPFIGCLIIGAFWSLMQGFEFMGTELSTKMFFANMEYVVAPLAPVMWFFMVVCFIGRREWLSPGRIALLILLPVLTSLLVWFDPWWGLVKRDFSLIEQRPFHVIGKEYGPWFWIIYGYGCLINGVSMLLLIKTMIDNKKAYRFQALFLLAGLSLIVTFSTLYTLQIIHFLI</sequence>
<feature type="transmembrane region" description="Helical" evidence="1">
    <location>
        <begin position="143"/>
        <end position="166"/>
    </location>
</feature>
<dbReference type="STRING" id="573413.Spirs_3520"/>
<evidence type="ECO:0000313" key="3">
    <source>
        <dbReference type="EMBL" id="ADK82608.1"/>
    </source>
</evidence>
<organism evidence="3 4">
    <name type="scientific">Sediminispirochaeta smaragdinae (strain DSM 11293 / JCM 15392 / SEBR 4228)</name>
    <name type="common">Spirochaeta smaragdinae</name>
    <dbReference type="NCBI Taxonomy" id="573413"/>
    <lineage>
        <taxon>Bacteria</taxon>
        <taxon>Pseudomonadati</taxon>
        <taxon>Spirochaetota</taxon>
        <taxon>Spirochaetia</taxon>
        <taxon>Spirochaetales</taxon>
        <taxon>Spirochaetaceae</taxon>
        <taxon>Sediminispirochaeta</taxon>
    </lineage>
</organism>
<evidence type="ECO:0000313" key="4">
    <source>
        <dbReference type="Proteomes" id="UP000002318"/>
    </source>
</evidence>
<keyword evidence="1" id="KW-1133">Transmembrane helix</keyword>
<dbReference type="RefSeq" id="WP_013256067.1">
    <property type="nucleotide sequence ID" value="NC_014364.1"/>
</dbReference>
<dbReference type="eggNOG" id="COG5000">
    <property type="taxonomic scope" value="Bacteria"/>
</dbReference>
<feature type="transmembrane region" description="Helical" evidence="1">
    <location>
        <begin position="101"/>
        <end position="123"/>
    </location>
</feature>
<keyword evidence="4" id="KW-1185">Reference proteome</keyword>
<evidence type="ECO:0000256" key="1">
    <source>
        <dbReference type="SAM" id="Phobius"/>
    </source>
</evidence>
<proteinExistence type="predicted"/>
<gene>
    <name evidence="3" type="ordered locus">Spirs_3520</name>
</gene>
<dbReference type="AlphaFoldDB" id="E1R7A3"/>
<evidence type="ECO:0000259" key="2">
    <source>
        <dbReference type="Pfam" id="PF16927"/>
    </source>
</evidence>
<feature type="transmembrane region" description="Helical" evidence="1">
    <location>
        <begin position="66"/>
        <end position="89"/>
    </location>
</feature>
<dbReference type="Proteomes" id="UP000002318">
    <property type="component" value="Chromosome"/>
</dbReference>
<feature type="transmembrane region" description="Helical" evidence="1">
    <location>
        <begin position="37"/>
        <end position="54"/>
    </location>
</feature>
<keyword evidence="1" id="KW-0812">Transmembrane</keyword>
<feature type="domain" description="Histidine kinase N-terminal 7TM region" evidence="2">
    <location>
        <begin position="13"/>
        <end position="202"/>
    </location>
</feature>
<keyword evidence="1" id="KW-0472">Membrane</keyword>
<dbReference type="Pfam" id="PF16927">
    <property type="entry name" value="HisKA_7TM"/>
    <property type="match status" value="1"/>
</dbReference>
<protein>
    <recommendedName>
        <fullName evidence="2">Histidine kinase N-terminal 7TM region domain-containing protein</fullName>
    </recommendedName>
</protein>
<dbReference type="HOGENOM" id="CLU_1331247_0_0_12"/>
<feature type="transmembrane region" description="Helical" evidence="1">
    <location>
        <begin position="6"/>
        <end position="25"/>
    </location>
</feature>
<dbReference type="KEGG" id="ssm:Spirs_3520"/>
<name>E1R7A3_SEDSS</name>
<feature type="transmembrane region" description="Helical" evidence="1">
    <location>
        <begin position="178"/>
        <end position="202"/>
    </location>
</feature>
<dbReference type="EMBL" id="CP002116">
    <property type="protein sequence ID" value="ADK82608.1"/>
    <property type="molecule type" value="Genomic_DNA"/>
</dbReference>
<dbReference type="InterPro" id="IPR031621">
    <property type="entry name" value="HisKA_7TM"/>
</dbReference>